<protein>
    <submittedName>
        <fullName evidence="4">Thioesterase family protein</fullName>
    </submittedName>
</protein>
<keyword evidence="5" id="KW-1185">Reference proteome</keyword>
<dbReference type="NCBIfam" id="TIGR00051">
    <property type="entry name" value="YbgC/FadM family acyl-CoA thioesterase"/>
    <property type="match status" value="1"/>
</dbReference>
<dbReference type="Pfam" id="PF03061">
    <property type="entry name" value="4HBT"/>
    <property type="match status" value="1"/>
</dbReference>
<dbReference type="InterPro" id="IPR006683">
    <property type="entry name" value="Thioestr_dom"/>
</dbReference>
<reference evidence="5" key="1">
    <citation type="submission" date="2016-08" db="EMBL/GenBank/DDBJ databases">
        <title>Complete genome sequence of the organohalide-respiring Epsilonproteobacterium Sulfurospirillum halorespirans.</title>
        <authorList>
            <person name="Goris T."/>
            <person name="Zimmermann J."/>
            <person name="Schenz B."/>
            <person name="Lemos M."/>
            <person name="Hackermueller J."/>
            <person name="Diekert G."/>
        </authorList>
    </citation>
    <scope>NUCLEOTIDE SEQUENCE [LARGE SCALE GENOMIC DNA]</scope>
    <source>
        <strain>DSM 13726</strain>
        <strain evidence="5">PCE-M2</strain>
    </source>
</reference>
<organism evidence="4 5">
    <name type="scientific">Sulfurospirillum halorespirans DSM 13726</name>
    <dbReference type="NCBI Taxonomy" id="1193502"/>
    <lineage>
        <taxon>Bacteria</taxon>
        <taxon>Pseudomonadati</taxon>
        <taxon>Campylobacterota</taxon>
        <taxon>Epsilonproteobacteria</taxon>
        <taxon>Campylobacterales</taxon>
        <taxon>Sulfurospirillaceae</taxon>
        <taxon>Sulfurospirillum</taxon>
    </lineage>
</organism>
<dbReference type="InterPro" id="IPR050563">
    <property type="entry name" value="4-hydroxybenzoyl-CoA_TE"/>
</dbReference>
<dbReference type="Gene3D" id="3.10.129.10">
    <property type="entry name" value="Hotdog Thioesterase"/>
    <property type="match status" value="1"/>
</dbReference>
<dbReference type="EMBL" id="CP017111">
    <property type="protein sequence ID" value="AOO64966.1"/>
    <property type="molecule type" value="Genomic_DNA"/>
</dbReference>
<dbReference type="GO" id="GO:0047617">
    <property type="term" value="F:fatty acyl-CoA hydrolase activity"/>
    <property type="evidence" value="ECO:0007669"/>
    <property type="project" value="TreeGrafter"/>
</dbReference>
<dbReference type="CDD" id="cd00586">
    <property type="entry name" value="4HBT"/>
    <property type="match status" value="1"/>
</dbReference>
<dbReference type="PIRSF" id="PIRSF003230">
    <property type="entry name" value="YbgC"/>
    <property type="match status" value="1"/>
</dbReference>
<dbReference type="InterPro" id="IPR029069">
    <property type="entry name" value="HotDog_dom_sf"/>
</dbReference>
<keyword evidence="2" id="KW-0378">Hydrolase</keyword>
<name>A0A1D7TJ15_9BACT</name>
<comment type="similarity">
    <text evidence="1">Belongs to the 4-hydroxybenzoyl-CoA thioesterase family.</text>
</comment>
<dbReference type="PATRIC" id="fig|1193502.14.peg.1206"/>
<dbReference type="InterPro" id="IPR008272">
    <property type="entry name" value="HB-CoA_thioesterase_AS"/>
</dbReference>
<dbReference type="STRING" id="1193502.SHALO_1188"/>
<dbReference type="InterPro" id="IPR006684">
    <property type="entry name" value="YbgC/YbaW"/>
</dbReference>
<evidence type="ECO:0000313" key="5">
    <source>
        <dbReference type="Proteomes" id="UP000094609"/>
    </source>
</evidence>
<dbReference type="Proteomes" id="UP000094609">
    <property type="component" value="Chromosome"/>
</dbReference>
<dbReference type="PROSITE" id="PS01328">
    <property type="entry name" value="4HBCOA_THIOESTERASE"/>
    <property type="match status" value="1"/>
</dbReference>
<evidence type="ECO:0000313" key="4">
    <source>
        <dbReference type="EMBL" id="AOO64966.1"/>
    </source>
</evidence>
<accession>A0A1D7TJ15</accession>
<gene>
    <name evidence="4" type="ORF">SHALO_1188</name>
</gene>
<evidence type="ECO:0000259" key="3">
    <source>
        <dbReference type="Pfam" id="PF03061"/>
    </source>
</evidence>
<sequence length="124" mass="14264">MKTRIYYDDTDAGGVVYHANYLKFCERARSDLFYEKGKSPAVNGGHFVVTHLEADFIKSAKLGDVIEVKTKLLLLKNASLILQQEVWREEVKLFAMTSTLAYVKEGKPCKIDEETKAFFREFFI</sequence>
<dbReference type="KEGG" id="shal:SHALO_1188"/>
<feature type="domain" description="Thioesterase" evidence="3">
    <location>
        <begin position="13"/>
        <end position="93"/>
    </location>
</feature>
<evidence type="ECO:0000256" key="2">
    <source>
        <dbReference type="ARBA" id="ARBA00022801"/>
    </source>
</evidence>
<dbReference type="PANTHER" id="PTHR31793:SF37">
    <property type="entry name" value="ACYL-COA THIOESTER HYDROLASE YBGC"/>
    <property type="match status" value="1"/>
</dbReference>
<dbReference type="RefSeq" id="WP_069477792.1">
    <property type="nucleotide sequence ID" value="NZ_CP017111.1"/>
</dbReference>
<proteinExistence type="inferred from homology"/>
<dbReference type="PANTHER" id="PTHR31793">
    <property type="entry name" value="4-HYDROXYBENZOYL-COA THIOESTERASE FAMILY MEMBER"/>
    <property type="match status" value="1"/>
</dbReference>
<evidence type="ECO:0000256" key="1">
    <source>
        <dbReference type="ARBA" id="ARBA00005953"/>
    </source>
</evidence>
<dbReference type="SUPFAM" id="SSF54637">
    <property type="entry name" value="Thioesterase/thiol ester dehydrase-isomerase"/>
    <property type="match status" value="1"/>
</dbReference>
<dbReference type="AlphaFoldDB" id="A0A1D7TJ15"/>